<dbReference type="AlphaFoldDB" id="A0AAJ2MK67"/>
<dbReference type="PANTHER" id="PTHR48090:SF7">
    <property type="entry name" value="RFBJ PROTEIN"/>
    <property type="match status" value="1"/>
</dbReference>
<sequence>MVTNKRTLLIIPAYNEEESIEKTILSIQNFKDEYPEELNLDYIVVNDGSSDKTVDIVKKMGVDLINLRTNLGLTGGFRAGLKYAQRQSYDYAIQFDADGQHIPEYIPHMLEAAEKGADVVIGSRFVTEKRPRSLRMAGNIMISMAIKVTTGKSIKDPTSGMRLFNKKAINFYINNENMTPEPETVSYFIKKKFRVTEVQVSMQDRTAGESYLNLRRSIQYMTRVAISILVLQPFRR</sequence>
<dbReference type="Gene3D" id="3.90.550.10">
    <property type="entry name" value="Spore Coat Polysaccharide Biosynthesis Protein SpsA, Chain A"/>
    <property type="match status" value="1"/>
</dbReference>
<proteinExistence type="predicted"/>
<dbReference type="InterPro" id="IPR050256">
    <property type="entry name" value="Glycosyltransferase_2"/>
</dbReference>
<comment type="caution">
    <text evidence="2">The sequence shown here is derived from an EMBL/GenBank/DDBJ whole genome shotgun (WGS) entry which is preliminary data.</text>
</comment>
<dbReference type="SUPFAM" id="SSF53448">
    <property type="entry name" value="Nucleotide-diphospho-sugar transferases"/>
    <property type="match status" value="1"/>
</dbReference>
<gene>
    <name evidence="2" type="ORF">P7D17_06255</name>
</gene>
<accession>A0AAJ2MK67</accession>
<evidence type="ECO:0000313" key="2">
    <source>
        <dbReference type="EMBL" id="MDT2583713.1"/>
    </source>
</evidence>
<organism evidence="2 3">
    <name type="scientific">Lactococcus petauri</name>
    <dbReference type="NCBI Taxonomy" id="1940789"/>
    <lineage>
        <taxon>Bacteria</taxon>
        <taxon>Bacillati</taxon>
        <taxon>Bacillota</taxon>
        <taxon>Bacilli</taxon>
        <taxon>Lactobacillales</taxon>
        <taxon>Streptococcaceae</taxon>
        <taxon>Lactococcus</taxon>
    </lineage>
</organism>
<dbReference type="Proteomes" id="UP001262817">
    <property type="component" value="Unassembled WGS sequence"/>
</dbReference>
<name>A0AAJ2MK67_9LACT</name>
<protein>
    <submittedName>
        <fullName evidence="2">Glycosyltransferase family 2 protein</fullName>
    </submittedName>
</protein>
<dbReference type="InterPro" id="IPR001173">
    <property type="entry name" value="Glyco_trans_2-like"/>
</dbReference>
<dbReference type="PANTHER" id="PTHR48090">
    <property type="entry name" value="UNDECAPRENYL-PHOSPHATE 4-DEOXY-4-FORMAMIDO-L-ARABINOSE TRANSFERASE-RELATED"/>
    <property type="match status" value="1"/>
</dbReference>
<dbReference type="CDD" id="cd04179">
    <property type="entry name" value="DPM_DPG-synthase_like"/>
    <property type="match status" value="1"/>
</dbReference>
<evidence type="ECO:0000313" key="3">
    <source>
        <dbReference type="Proteomes" id="UP001262817"/>
    </source>
</evidence>
<dbReference type="InterPro" id="IPR029044">
    <property type="entry name" value="Nucleotide-diphossugar_trans"/>
</dbReference>
<dbReference type="Pfam" id="PF00535">
    <property type="entry name" value="Glycos_transf_2"/>
    <property type="match status" value="1"/>
</dbReference>
<reference evidence="2" key="1">
    <citation type="submission" date="2023-03" db="EMBL/GenBank/DDBJ databases">
        <authorList>
            <person name="Shen W."/>
            <person name="Cai J."/>
        </authorList>
    </citation>
    <scope>NUCLEOTIDE SEQUENCE</scope>
    <source>
        <strain evidence="2">P86-2</strain>
    </source>
</reference>
<feature type="domain" description="Glycosyltransferase 2-like" evidence="1">
    <location>
        <begin position="9"/>
        <end position="169"/>
    </location>
</feature>
<dbReference type="EMBL" id="JARPXR010000006">
    <property type="protein sequence ID" value="MDT2583713.1"/>
    <property type="molecule type" value="Genomic_DNA"/>
</dbReference>
<dbReference type="RefSeq" id="WP_285141534.1">
    <property type="nucleotide sequence ID" value="NZ_JARPXR010000006.1"/>
</dbReference>
<evidence type="ECO:0000259" key="1">
    <source>
        <dbReference type="Pfam" id="PF00535"/>
    </source>
</evidence>